<keyword evidence="2" id="KW-1185">Reference proteome</keyword>
<evidence type="ECO:0000313" key="1">
    <source>
        <dbReference type="EMBL" id="KAJ9083943.1"/>
    </source>
</evidence>
<dbReference type="Proteomes" id="UP001165960">
    <property type="component" value="Unassembled WGS sequence"/>
</dbReference>
<reference evidence="1" key="1">
    <citation type="submission" date="2022-04" db="EMBL/GenBank/DDBJ databases">
        <title>Genome of the entomopathogenic fungus Entomophthora muscae.</title>
        <authorList>
            <person name="Elya C."/>
            <person name="Lovett B.R."/>
            <person name="Lee E."/>
            <person name="Macias A.M."/>
            <person name="Hajek A.E."/>
            <person name="De Bivort B.L."/>
            <person name="Kasson M.T."/>
            <person name="De Fine Licht H.H."/>
            <person name="Stajich J.E."/>
        </authorList>
    </citation>
    <scope>NUCLEOTIDE SEQUENCE</scope>
    <source>
        <strain evidence="1">Berkeley</strain>
    </source>
</reference>
<protein>
    <submittedName>
        <fullName evidence="1">Uncharacterized protein</fullName>
    </submittedName>
</protein>
<name>A0ACC2UAM6_9FUNG</name>
<organism evidence="1 2">
    <name type="scientific">Entomophthora muscae</name>
    <dbReference type="NCBI Taxonomy" id="34485"/>
    <lineage>
        <taxon>Eukaryota</taxon>
        <taxon>Fungi</taxon>
        <taxon>Fungi incertae sedis</taxon>
        <taxon>Zoopagomycota</taxon>
        <taxon>Entomophthoromycotina</taxon>
        <taxon>Entomophthoromycetes</taxon>
        <taxon>Entomophthorales</taxon>
        <taxon>Entomophthoraceae</taxon>
        <taxon>Entomophthora</taxon>
    </lineage>
</organism>
<gene>
    <name evidence="1" type="ORF">DSO57_1029352</name>
</gene>
<proteinExistence type="predicted"/>
<dbReference type="EMBL" id="QTSX02000903">
    <property type="protein sequence ID" value="KAJ9083943.1"/>
    <property type="molecule type" value="Genomic_DNA"/>
</dbReference>
<evidence type="ECO:0000313" key="2">
    <source>
        <dbReference type="Proteomes" id="UP001165960"/>
    </source>
</evidence>
<sequence>MICRVPQHIAITNSSRFPEILPYPTTKQGTKLIKEVSYITAEQDSFLSVPPSQKVISTIQIYLQTNKFILQPDHQPLSRAIPPSLQKLQLDWPSSSTHRDYWQLPLPKKLNLSNHRIGKKDSSQRSVI</sequence>
<accession>A0ACC2UAM6</accession>
<comment type="caution">
    <text evidence="1">The sequence shown here is derived from an EMBL/GenBank/DDBJ whole genome shotgun (WGS) entry which is preliminary data.</text>
</comment>